<protein>
    <recommendedName>
        <fullName evidence="5">DUF695 domain-containing protein</fullName>
    </recommendedName>
</protein>
<feature type="chain" id="PRO_5045610684" description="DUF695 domain-containing protein" evidence="2">
    <location>
        <begin position="23"/>
        <end position="201"/>
    </location>
</feature>
<gene>
    <name evidence="3" type="ORF">ABE957_10320</name>
</gene>
<feature type="region of interest" description="Disordered" evidence="1">
    <location>
        <begin position="180"/>
        <end position="201"/>
    </location>
</feature>
<sequence>MKHKTLFVFVLALFYTSAEINAATYNTRSYRNHGEWSSFEMYLGEERSFRAVNASDYSDLFLAVDHHPSDCSDPVISARIEMDEIFPATNDGNILSADMRVDRRDMQNGLVSFSTERGDSGAYLHFMIPDKAKLLQEMLNGSTLRFRLTGEDIDPWYMEFGLKGSMAAITRAASMCNEVSEPPEEFFKENSESSDSAKDYF</sequence>
<evidence type="ECO:0000313" key="4">
    <source>
        <dbReference type="Proteomes" id="UP001472978"/>
    </source>
</evidence>
<accession>A0ABV1N7H7</accession>
<keyword evidence="2" id="KW-0732">Signal</keyword>
<dbReference type="RefSeq" id="WP_349758595.1">
    <property type="nucleotide sequence ID" value="NZ_JBEGCI010000008.1"/>
</dbReference>
<evidence type="ECO:0000256" key="1">
    <source>
        <dbReference type="SAM" id="MobiDB-lite"/>
    </source>
</evidence>
<feature type="compositionally biased region" description="Basic and acidic residues" evidence="1">
    <location>
        <begin position="185"/>
        <end position="201"/>
    </location>
</feature>
<name>A0ABV1N7H7_9GAMM</name>
<proteinExistence type="predicted"/>
<evidence type="ECO:0000313" key="3">
    <source>
        <dbReference type="EMBL" id="MEQ6889066.1"/>
    </source>
</evidence>
<dbReference type="Proteomes" id="UP001472978">
    <property type="component" value="Unassembled WGS sequence"/>
</dbReference>
<feature type="signal peptide" evidence="2">
    <location>
        <begin position="1"/>
        <end position="22"/>
    </location>
</feature>
<dbReference type="EMBL" id="JBEGCI010000008">
    <property type="protein sequence ID" value="MEQ6889066.1"/>
    <property type="molecule type" value="Genomic_DNA"/>
</dbReference>
<reference evidence="3 4" key="1">
    <citation type="submission" date="2024-05" db="EMBL/GenBank/DDBJ databases">
        <title>Halomonas sp. CS7 16S ribosomal RNA gene Genome sequencing and assembly.</title>
        <authorList>
            <person name="Yook S."/>
        </authorList>
    </citation>
    <scope>NUCLEOTIDE SEQUENCE [LARGE SCALE GENOMIC DNA]</scope>
    <source>
        <strain evidence="3 4">CS7</strain>
    </source>
</reference>
<comment type="caution">
    <text evidence="3">The sequence shown here is derived from an EMBL/GenBank/DDBJ whole genome shotgun (WGS) entry which is preliminary data.</text>
</comment>
<evidence type="ECO:0008006" key="5">
    <source>
        <dbReference type="Google" id="ProtNLM"/>
    </source>
</evidence>
<organism evidence="3 4">
    <name type="scientific">Halomonas pelophila</name>
    <dbReference type="NCBI Taxonomy" id="3151122"/>
    <lineage>
        <taxon>Bacteria</taxon>
        <taxon>Pseudomonadati</taxon>
        <taxon>Pseudomonadota</taxon>
        <taxon>Gammaproteobacteria</taxon>
        <taxon>Oceanospirillales</taxon>
        <taxon>Halomonadaceae</taxon>
        <taxon>Halomonas</taxon>
    </lineage>
</organism>
<evidence type="ECO:0000256" key="2">
    <source>
        <dbReference type="SAM" id="SignalP"/>
    </source>
</evidence>
<keyword evidence="4" id="KW-1185">Reference proteome</keyword>